<name>A0A6J5MAM2_9CAUD</name>
<organism evidence="3">
    <name type="scientific">uncultured Caudovirales phage</name>
    <dbReference type="NCBI Taxonomy" id="2100421"/>
    <lineage>
        <taxon>Viruses</taxon>
        <taxon>Duplodnaviria</taxon>
        <taxon>Heunggongvirae</taxon>
        <taxon>Uroviricota</taxon>
        <taxon>Caudoviricetes</taxon>
        <taxon>Peduoviridae</taxon>
        <taxon>Maltschvirus</taxon>
        <taxon>Maltschvirus maltsch</taxon>
    </lineage>
</organism>
<reference evidence="3" key="1">
    <citation type="submission" date="2020-04" db="EMBL/GenBank/DDBJ databases">
        <authorList>
            <person name="Chiriac C."/>
            <person name="Salcher M."/>
            <person name="Ghai R."/>
            <person name="Kavagutti S V."/>
        </authorList>
    </citation>
    <scope>NUCLEOTIDE SEQUENCE</scope>
</reference>
<feature type="compositionally biased region" description="Acidic residues" evidence="2">
    <location>
        <begin position="88"/>
        <end position="109"/>
    </location>
</feature>
<evidence type="ECO:0000256" key="1">
    <source>
        <dbReference type="SAM" id="Coils"/>
    </source>
</evidence>
<keyword evidence="1" id="KW-0175">Coiled coil</keyword>
<sequence>MKANEAIKQIKTLLGLETEVKLAQARLADGVTVLEAEAFEAGMEVFIVTEEGNVPLPVGEYEMEGGEYILVVEEEGIIAEIKEKVEETPEEEAPAAEEEAAAPMEEEMSEETRQPKKTIESIIKETLFSEVEKLKAENDELKAKLSKMKEEATNLSADVKPILYNPENEQKADTFKISKNKAAGSLDRVLSKLY</sequence>
<protein>
    <submittedName>
        <fullName evidence="3">Uncharacterized protein</fullName>
    </submittedName>
</protein>
<gene>
    <name evidence="3" type="ORF">UFOVP425_40</name>
</gene>
<feature type="coiled-coil region" evidence="1">
    <location>
        <begin position="124"/>
        <end position="158"/>
    </location>
</feature>
<feature type="region of interest" description="Disordered" evidence="2">
    <location>
        <begin position="85"/>
        <end position="117"/>
    </location>
</feature>
<evidence type="ECO:0000313" key="3">
    <source>
        <dbReference type="EMBL" id="CAB4142096.1"/>
    </source>
</evidence>
<evidence type="ECO:0000256" key="2">
    <source>
        <dbReference type="SAM" id="MobiDB-lite"/>
    </source>
</evidence>
<accession>A0A6J5MAM2</accession>
<proteinExistence type="predicted"/>
<dbReference type="EMBL" id="LR796399">
    <property type="protein sequence ID" value="CAB4142096.1"/>
    <property type="molecule type" value="Genomic_DNA"/>
</dbReference>